<comment type="catalytic activity">
    <reaction evidence="1 7">
        <text>ATP-independent breakage of single-stranded DNA, followed by passage and rejoining.</text>
        <dbReference type="EC" id="5.6.2.1"/>
    </reaction>
</comment>
<proteinExistence type="inferred from homology"/>
<accession>A0A8J5QNL9</accession>
<dbReference type="FunFam" id="1.10.290.10:FF:000001">
    <property type="entry name" value="DNA topoisomerase"/>
    <property type="match status" value="1"/>
</dbReference>
<dbReference type="Pfam" id="PF01751">
    <property type="entry name" value="Toprim"/>
    <property type="match status" value="1"/>
</dbReference>
<dbReference type="CDD" id="cd00186">
    <property type="entry name" value="TOP1Ac"/>
    <property type="match status" value="1"/>
</dbReference>
<dbReference type="InterPro" id="IPR000380">
    <property type="entry name" value="Topo_IA"/>
</dbReference>
<dbReference type="PROSITE" id="PS50880">
    <property type="entry name" value="TOPRIM"/>
    <property type="match status" value="1"/>
</dbReference>
<dbReference type="FunFam" id="3.40.50.140:FF:000005">
    <property type="entry name" value="DNA topoisomerase"/>
    <property type="match status" value="1"/>
</dbReference>
<dbReference type="PROSITE" id="PS52039">
    <property type="entry name" value="TOPO_IA_2"/>
    <property type="match status" value="1"/>
</dbReference>
<dbReference type="GeneID" id="73468413"/>
<name>A0A8J5QNL9_9ASCO</name>
<comment type="caution">
    <text evidence="11">The sequence shown here is derived from an EMBL/GenBank/DDBJ whole genome shotgun (WGS) entry which is preliminary data.</text>
</comment>
<dbReference type="EMBL" id="JAGSYN010000062">
    <property type="protein sequence ID" value="KAG7664854.1"/>
    <property type="molecule type" value="Genomic_DNA"/>
</dbReference>
<evidence type="ECO:0000256" key="4">
    <source>
        <dbReference type="ARBA" id="ARBA00023029"/>
    </source>
</evidence>
<sequence length="614" mass="69639">MKVLCVAEKPSIAKSVAQTLGGGRVTIRNTKSKYIKNYDFTFIFPGVGSCDVTMTSALGHITGLDLPECYGWGKCPPGRLFDAEVLEKVNEQNVYDNITNEARRSNKLMIWTDCDREGEYIGYEIFSAAKKGNSRLQISEVWRSKFSHLERNHIIAAATNPVQLDMKAVNAVACRTELDFRVGLSFTRLLTDSLKQRKLIDTKSVASYGTCQFPTLGFVVDRYKRVKSFVPEPFWYIDVEIYKENKKTSFNWVRGHLFDRLFVVLLYENCLSNDFGTITKLETKPKNNWRPLPLTTVELQKDCSKFFKMTAKQTLDAAESLYNKGFISYPRTETDKYPASMDLRSLFDKQQQDPTWGAYAASLLNSGHETPRNGSHDDKAHPAIHPVNYVSLNSLNTTFEKKVYEYVVRRFLACCSKDAVGQLTSATLQWGNEFFTASGLMVLERNYLDIFIYKKWESSKQLPRFQEGEQVKISSGKMKEGKTSPPNHMTESELISLMDANGIGTDATIADHIDKITKRGYIAKPPRTNYLVPSPLGMGLIEGLDKLNFEDISLSKPFLRRSLELSLQEIVNGTKTKEAVLEEVKQIYKQAFGITSQKMNILIQECGNIIQQFS</sequence>
<keyword evidence="5 7" id="KW-0238">DNA-binding</keyword>
<dbReference type="Proteomes" id="UP000694255">
    <property type="component" value="Unassembled WGS sequence"/>
</dbReference>
<dbReference type="GO" id="GO:0006281">
    <property type="term" value="P:DNA repair"/>
    <property type="evidence" value="ECO:0007669"/>
    <property type="project" value="TreeGrafter"/>
</dbReference>
<gene>
    <name evidence="11" type="ORF">J8A68_001612</name>
</gene>
<evidence type="ECO:0000313" key="11">
    <source>
        <dbReference type="EMBL" id="KAG7664854.1"/>
    </source>
</evidence>
<dbReference type="GO" id="GO:0005634">
    <property type="term" value="C:nucleus"/>
    <property type="evidence" value="ECO:0007669"/>
    <property type="project" value="TreeGrafter"/>
</dbReference>
<dbReference type="InterPro" id="IPR003602">
    <property type="entry name" value="Topo_IA_DNA-bd_dom"/>
</dbReference>
<dbReference type="GO" id="GO:0031422">
    <property type="term" value="C:RecQ family helicase-topoisomerase III complex"/>
    <property type="evidence" value="ECO:0007669"/>
    <property type="project" value="TreeGrafter"/>
</dbReference>
<keyword evidence="12" id="KW-1185">Reference proteome</keyword>
<dbReference type="InterPro" id="IPR006171">
    <property type="entry name" value="TOPRIM_dom"/>
</dbReference>
<dbReference type="Pfam" id="PF01131">
    <property type="entry name" value="Topoisom_bac"/>
    <property type="match status" value="1"/>
</dbReference>
<dbReference type="PANTHER" id="PTHR11390:SF21">
    <property type="entry name" value="DNA TOPOISOMERASE 3-ALPHA"/>
    <property type="match status" value="1"/>
</dbReference>
<evidence type="ECO:0000259" key="10">
    <source>
        <dbReference type="PROSITE" id="PS52039"/>
    </source>
</evidence>
<dbReference type="RefSeq" id="XP_049265086.1">
    <property type="nucleotide sequence ID" value="XM_049405283.1"/>
</dbReference>
<feature type="domain" description="Topo IA-type catalytic" evidence="10">
    <location>
        <begin position="165"/>
        <end position="592"/>
    </location>
</feature>
<dbReference type="GO" id="GO:0003917">
    <property type="term" value="F:DNA topoisomerase type I (single strand cut, ATP-independent) activity"/>
    <property type="evidence" value="ECO:0007669"/>
    <property type="project" value="UniProtKB-EC"/>
</dbReference>
<evidence type="ECO:0000256" key="1">
    <source>
        <dbReference type="ARBA" id="ARBA00000213"/>
    </source>
</evidence>
<protein>
    <recommendedName>
        <fullName evidence="3 7">DNA topoisomerase</fullName>
        <ecNumber evidence="3 7">5.6.2.1</ecNumber>
    </recommendedName>
</protein>
<dbReference type="InterPro" id="IPR034144">
    <property type="entry name" value="TOPRIM_TopoIII"/>
</dbReference>
<keyword evidence="6 7" id="KW-0413">Isomerase</keyword>
<reference evidence="11 12" key="1">
    <citation type="journal article" date="2021" name="DNA Res.">
        <title>Genome analysis of Candida subhashii reveals its hybrid nature and dual mitochondrial genome conformations.</title>
        <authorList>
            <person name="Mixao V."/>
            <person name="Hegedusova E."/>
            <person name="Saus E."/>
            <person name="Pryszcz L.P."/>
            <person name="Cillingova A."/>
            <person name="Nosek J."/>
            <person name="Gabaldon T."/>
        </authorList>
    </citation>
    <scope>NUCLEOTIDE SEQUENCE [LARGE SCALE GENOMIC DNA]</scope>
    <source>
        <strain evidence="11 12">CBS 10753</strain>
    </source>
</reference>
<dbReference type="InterPro" id="IPR013497">
    <property type="entry name" value="Topo_IA_cen"/>
</dbReference>
<dbReference type="AlphaFoldDB" id="A0A8J5QNL9"/>
<feature type="region of interest" description="Disordered" evidence="8">
    <location>
        <begin position="469"/>
        <end position="488"/>
    </location>
</feature>
<dbReference type="SMART" id="SM00437">
    <property type="entry name" value="TOP1Ac"/>
    <property type="match status" value="1"/>
</dbReference>
<dbReference type="SMART" id="SM00493">
    <property type="entry name" value="TOPRIM"/>
    <property type="match status" value="1"/>
</dbReference>
<evidence type="ECO:0000313" key="12">
    <source>
        <dbReference type="Proteomes" id="UP000694255"/>
    </source>
</evidence>
<organism evidence="11 12">
    <name type="scientific">[Candida] subhashii</name>
    <dbReference type="NCBI Taxonomy" id="561895"/>
    <lineage>
        <taxon>Eukaryota</taxon>
        <taxon>Fungi</taxon>
        <taxon>Dikarya</taxon>
        <taxon>Ascomycota</taxon>
        <taxon>Saccharomycotina</taxon>
        <taxon>Pichiomycetes</taxon>
        <taxon>Debaryomycetaceae</taxon>
        <taxon>Spathaspora</taxon>
    </lineage>
</organism>
<dbReference type="EC" id="5.6.2.1" evidence="3 7"/>
<dbReference type="CDD" id="cd03362">
    <property type="entry name" value="TOPRIM_TopoIA_TopoIII"/>
    <property type="match status" value="1"/>
</dbReference>
<evidence type="ECO:0000256" key="7">
    <source>
        <dbReference type="RuleBase" id="RU362092"/>
    </source>
</evidence>
<dbReference type="InterPro" id="IPR003601">
    <property type="entry name" value="Topo_IA_2"/>
</dbReference>
<feature type="domain" description="Toprim" evidence="9">
    <location>
        <begin position="2"/>
        <end position="141"/>
    </location>
</feature>
<evidence type="ECO:0000259" key="9">
    <source>
        <dbReference type="PROSITE" id="PS50880"/>
    </source>
</evidence>
<dbReference type="SMART" id="SM00436">
    <property type="entry name" value="TOP1Bc"/>
    <property type="match status" value="1"/>
</dbReference>
<evidence type="ECO:0000256" key="3">
    <source>
        <dbReference type="ARBA" id="ARBA00012891"/>
    </source>
</evidence>
<dbReference type="PANTHER" id="PTHR11390">
    <property type="entry name" value="PROKARYOTIC DNA TOPOISOMERASE"/>
    <property type="match status" value="1"/>
</dbReference>
<dbReference type="GO" id="GO:0006310">
    <property type="term" value="P:DNA recombination"/>
    <property type="evidence" value="ECO:0007669"/>
    <property type="project" value="TreeGrafter"/>
</dbReference>
<evidence type="ECO:0000256" key="6">
    <source>
        <dbReference type="ARBA" id="ARBA00023235"/>
    </source>
</evidence>
<dbReference type="GO" id="GO:0006265">
    <property type="term" value="P:DNA topological change"/>
    <property type="evidence" value="ECO:0007669"/>
    <property type="project" value="InterPro"/>
</dbReference>
<comment type="similarity">
    <text evidence="2 7">Belongs to the type IA topoisomerase family.</text>
</comment>
<comment type="function">
    <text evidence="7">Introduces a single-strand break via transesterification at a target site in duplex DNA. Releases the supercoiling and torsional tension of DNA introduced during the DNA replication and transcription by transiently cleaving and rejoining one strand of the DNA duplex. The scissile phosphodiester is attacked by the catalytic tyrosine of the enzyme, resulting in the formation of a DNA-(5'-phosphotyrosyl)-enzyme intermediate and the expulsion of a 3'-OH DNA strand.</text>
</comment>
<evidence type="ECO:0000256" key="5">
    <source>
        <dbReference type="ARBA" id="ARBA00023125"/>
    </source>
</evidence>
<evidence type="ECO:0000256" key="8">
    <source>
        <dbReference type="SAM" id="MobiDB-lite"/>
    </source>
</evidence>
<keyword evidence="4 7" id="KW-0799">Topoisomerase</keyword>
<dbReference type="OrthoDB" id="430051at2759"/>
<dbReference type="GO" id="GO:0003677">
    <property type="term" value="F:DNA binding"/>
    <property type="evidence" value="ECO:0007669"/>
    <property type="project" value="UniProtKB-KW"/>
</dbReference>
<evidence type="ECO:0000256" key="2">
    <source>
        <dbReference type="ARBA" id="ARBA00009446"/>
    </source>
</evidence>